<evidence type="ECO:0000256" key="1">
    <source>
        <dbReference type="ARBA" id="ARBA00000085"/>
    </source>
</evidence>
<dbReference type="Gene3D" id="3.30.565.10">
    <property type="entry name" value="Histidine kinase-like ATPase, C-terminal domain"/>
    <property type="match status" value="1"/>
</dbReference>
<protein>
    <recommendedName>
        <fullName evidence="2">histidine kinase</fullName>
        <ecNumber evidence="2">2.7.13.3</ecNumber>
    </recommendedName>
</protein>
<dbReference type="RefSeq" id="WP_144266409.1">
    <property type="nucleotide sequence ID" value="NZ_FZOQ01000070.1"/>
</dbReference>
<dbReference type="InterPro" id="IPR036890">
    <property type="entry name" value="HATPase_C_sf"/>
</dbReference>
<dbReference type="EMBL" id="FZOQ01000070">
    <property type="protein sequence ID" value="SNT37246.1"/>
    <property type="molecule type" value="Genomic_DNA"/>
</dbReference>
<dbReference type="SMART" id="SM00388">
    <property type="entry name" value="HisKA"/>
    <property type="match status" value="1"/>
</dbReference>
<organism evidence="7 8">
    <name type="scientific">Pontibacter ummariensis</name>
    <dbReference type="NCBI Taxonomy" id="1610492"/>
    <lineage>
        <taxon>Bacteria</taxon>
        <taxon>Pseudomonadati</taxon>
        <taxon>Bacteroidota</taxon>
        <taxon>Cytophagia</taxon>
        <taxon>Cytophagales</taxon>
        <taxon>Hymenobacteraceae</taxon>
        <taxon>Pontibacter</taxon>
    </lineage>
</organism>
<feature type="non-terminal residue" evidence="7">
    <location>
        <position position="1"/>
    </location>
</feature>
<dbReference type="SUPFAM" id="SSF47384">
    <property type="entry name" value="Homodimeric domain of signal transducing histidine kinase"/>
    <property type="match status" value="1"/>
</dbReference>
<dbReference type="Pfam" id="PF02518">
    <property type="entry name" value="HATPase_c"/>
    <property type="match status" value="1"/>
</dbReference>
<evidence type="ECO:0000259" key="6">
    <source>
        <dbReference type="PROSITE" id="PS50109"/>
    </source>
</evidence>
<proteinExistence type="predicted"/>
<dbReference type="Gene3D" id="1.10.287.130">
    <property type="match status" value="1"/>
</dbReference>
<dbReference type="InterPro" id="IPR052162">
    <property type="entry name" value="Sensor_kinase/Photoreceptor"/>
</dbReference>
<sequence length="251" mass="28412">FVTIQTDITALKKSELSLSELTKDLYRQNSDLQQFTYIVSHNLRAPLANMMGLAKLLTVMDKNAGVYDVAVQNMQESANRLDTIFRDINMILSVRDNRHTLEREQVDLAEVYQQALQGLQESLQKCGGSITVDFEKDMCVSGNKAYLHSIFHNLLSNAIKYRSEERLLQVHVSCSQSTKQGKVITFSDNGSGFDVQKAGSNVFKLYKRFHADKEGRGIGLYLVKTHLEAMEGRIEVESQVNVGTRFSIYFN</sequence>
<accession>A0A239M3K7</accession>
<dbReference type="GO" id="GO:0000155">
    <property type="term" value="F:phosphorelay sensor kinase activity"/>
    <property type="evidence" value="ECO:0007669"/>
    <property type="project" value="InterPro"/>
</dbReference>
<dbReference type="AlphaFoldDB" id="A0A239M3K7"/>
<comment type="catalytic activity">
    <reaction evidence="1">
        <text>ATP + protein L-histidine = ADP + protein N-phospho-L-histidine.</text>
        <dbReference type="EC" id="2.7.13.3"/>
    </reaction>
</comment>
<dbReference type="PANTHER" id="PTHR43304:SF1">
    <property type="entry name" value="PAC DOMAIN-CONTAINING PROTEIN"/>
    <property type="match status" value="1"/>
</dbReference>
<feature type="domain" description="Histidine kinase" evidence="6">
    <location>
        <begin position="38"/>
        <end position="251"/>
    </location>
</feature>
<dbReference type="Proteomes" id="UP000198432">
    <property type="component" value="Unassembled WGS sequence"/>
</dbReference>
<evidence type="ECO:0000313" key="8">
    <source>
        <dbReference type="Proteomes" id="UP000198432"/>
    </source>
</evidence>
<name>A0A239M3K7_9BACT</name>
<dbReference type="PANTHER" id="PTHR43304">
    <property type="entry name" value="PHYTOCHROME-LIKE PROTEIN CPH1"/>
    <property type="match status" value="1"/>
</dbReference>
<evidence type="ECO:0000256" key="3">
    <source>
        <dbReference type="ARBA" id="ARBA00022553"/>
    </source>
</evidence>
<dbReference type="InterPro" id="IPR005467">
    <property type="entry name" value="His_kinase_dom"/>
</dbReference>
<evidence type="ECO:0000256" key="4">
    <source>
        <dbReference type="ARBA" id="ARBA00022679"/>
    </source>
</evidence>
<dbReference type="InterPro" id="IPR004358">
    <property type="entry name" value="Sig_transdc_His_kin-like_C"/>
</dbReference>
<evidence type="ECO:0000256" key="2">
    <source>
        <dbReference type="ARBA" id="ARBA00012438"/>
    </source>
</evidence>
<keyword evidence="8" id="KW-1185">Reference proteome</keyword>
<evidence type="ECO:0000313" key="7">
    <source>
        <dbReference type="EMBL" id="SNT37246.1"/>
    </source>
</evidence>
<keyword evidence="5 7" id="KW-0418">Kinase</keyword>
<dbReference type="SUPFAM" id="SSF55874">
    <property type="entry name" value="ATPase domain of HSP90 chaperone/DNA topoisomerase II/histidine kinase"/>
    <property type="match status" value="1"/>
</dbReference>
<dbReference type="InterPro" id="IPR003594">
    <property type="entry name" value="HATPase_dom"/>
</dbReference>
<dbReference type="OrthoDB" id="9766459at2"/>
<dbReference type="PROSITE" id="PS50109">
    <property type="entry name" value="HIS_KIN"/>
    <property type="match status" value="1"/>
</dbReference>
<keyword evidence="3" id="KW-0597">Phosphoprotein</keyword>
<dbReference type="CDD" id="cd00082">
    <property type="entry name" value="HisKA"/>
    <property type="match status" value="1"/>
</dbReference>
<dbReference type="InterPro" id="IPR036097">
    <property type="entry name" value="HisK_dim/P_sf"/>
</dbReference>
<gene>
    <name evidence="7" type="ORF">SAMN06296052_1701</name>
</gene>
<dbReference type="InterPro" id="IPR003661">
    <property type="entry name" value="HisK_dim/P_dom"/>
</dbReference>
<dbReference type="Pfam" id="PF00512">
    <property type="entry name" value="HisKA"/>
    <property type="match status" value="1"/>
</dbReference>
<dbReference type="PRINTS" id="PR00344">
    <property type="entry name" value="BCTRLSENSOR"/>
</dbReference>
<evidence type="ECO:0000256" key="5">
    <source>
        <dbReference type="ARBA" id="ARBA00022777"/>
    </source>
</evidence>
<keyword evidence="4" id="KW-0808">Transferase</keyword>
<dbReference type="EC" id="2.7.13.3" evidence="2"/>
<dbReference type="SMART" id="SM00387">
    <property type="entry name" value="HATPase_c"/>
    <property type="match status" value="1"/>
</dbReference>
<reference evidence="8" key="1">
    <citation type="submission" date="2017-06" db="EMBL/GenBank/DDBJ databases">
        <authorList>
            <person name="Varghese N."/>
            <person name="Submissions S."/>
        </authorList>
    </citation>
    <scope>NUCLEOTIDE SEQUENCE [LARGE SCALE GENOMIC DNA]</scope>
    <source>
        <strain evidence="8">NKM1</strain>
    </source>
</reference>